<keyword evidence="1" id="KW-1277">Toxin-antitoxin system</keyword>
<gene>
    <name evidence="2" type="ordered locus">Rta_36770</name>
</gene>
<dbReference type="Gene3D" id="3.30.2310.20">
    <property type="entry name" value="RelE-like"/>
    <property type="match status" value="1"/>
</dbReference>
<reference evidence="3" key="1">
    <citation type="submission" date="2006-01" db="EMBL/GenBank/DDBJ databases">
        <title>Genome of the cyst-dividing bacterium Ramlibacter tataouinensis.</title>
        <authorList>
            <person name="Barakat M."/>
            <person name="Ortet P."/>
            <person name="De Luca G."/>
            <person name="Jourlin-Castelli C."/>
            <person name="Ansaldi M."/>
            <person name="Py B."/>
            <person name="Fichant G."/>
            <person name="Coutinho P."/>
            <person name="Voulhoux R."/>
            <person name="Bastien O."/>
            <person name="Roy S."/>
            <person name="Marechal E."/>
            <person name="Henrissat B."/>
            <person name="Quentin Y."/>
            <person name="Noirot P."/>
            <person name="Filloux A."/>
            <person name="Mejean V."/>
            <person name="DuBow M."/>
            <person name="Barras F."/>
            <person name="Heulin T."/>
        </authorList>
    </citation>
    <scope>NUCLEOTIDE SEQUENCE [LARGE SCALE GENOMIC DNA]</scope>
    <source>
        <strain evidence="3">ATCC BAA-407 / DSM 14655 / LMG 21543 / TTB310</strain>
    </source>
</reference>
<evidence type="ECO:0008006" key="4">
    <source>
        <dbReference type="Google" id="ProtNLM"/>
    </source>
</evidence>
<dbReference type="AlphaFoldDB" id="F5Y225"/>
<dbReference type="RefSeq" id="WP_013903021.1">
    <property type="nucleotide sequence ID" value="NC_015677.1"/>
</dbReference>
<dbReference type="EMBL" id="CP000245">
    <property type="protein sequence ID" value="AEG94793.1"/>
    <property type="molecule type" value="Genomic_DNA"/>
</dbReference>
<evidence type="ECO:0000256" key="1">
    <source>
        <dbReference type="ARBA" id="ARBA00022649"/>
    </source>
</evidence>
<dbReference type="HOGENOM" id="CLU_147162_13_1_4"/>
<dbReference type="STRING" id="365046.Rta_36770"/>
<organism evidence="2 3">
    <name type="scientific">Ramlibacter tataouinensis (strain ATCC BAA-407 / DSM 14655 / LMG 21543 / TTB310)</name>
    <dbReference type="NCBI Taxonomy" id="365046"/>
    <lineage>
        <taxon>Bacteria</taxon>
        <taxon>Pseudomonadati</taxon>
        <taxon>Pseudomonadota</taxon>
        <taxon>Betaproteobacteria</taxon>
        <taxon>Burkholderiales</taxon>
        <taxon>Comamonadaceae</taxon>
        <taxon>Ramlibacter</taxon>
    </lineage>
</organism>
<keyword evidence="3" id="KW-1185">Reference proteome</keyword>
<sequence>MSRIILAPELREDLDRIFDFLFDHAPESAGTRIEAILQAIDVLQSSPLIGRPVALGQRELVISTGASGYLALYRFDPERDTVYVLALRSQRERGYKR</sequence>
<dbReference type="InterPro" id="IPR035093">
    <property type="entry name" value="RelE/ParE_toxin_dom_sf"/>
</dbReference>
<reference evidence="2 3" key="2">
    <citation type="journal article" date="2011" name="PLoS ONE">
        <title>The Cyst-Dividing Bacterium Ramlibacter tataouinensis TTB310 Genome Reveals a Well-Stocked Toolbox for Adaptation to a Desert Environment.</title>
        <authorList>
            <person name="De Luca G."/>
            <person name="Barakat M."/>
            <person name="Ortet P."/>
            <person name="Fochesato S."/>
            <person name="Jourlin-Castelli C."/>
            <person name="Ansaldi M."/>
            <person name="Py B."/>
            <person name="Fichant G."/>
            <person name="Coutinho P.M."/>
            <person name="Voulhoux R."/>
            <person name="Bastien O."/>
            <person name="Marechal E."/>
            <person name="Henrissat B."/>
            <person name="Quentin Y."/>
            <person name="Noirot P."/>
            <person name="Filloux A."/>
            <person name="Mejean V."/>
            <person name="Dubow M.S."/>
            <person name="Barras F."/>
            <person name="Barbe V."/>
            <person name="Weissenbach J."/>
            <person name="Mihalcescu I."/>
            <person name="Vermeglio A."/>
            <person name="Achouak W."/>
            <person name="Heulin T."/>
        </authorList>
    </citation>
    <scope>NUCLEOTIDE SEQUENCE [LARGE SCALE GENOMIC DNA]</scope>
    <source>
        <strain evidence="3">ATCC BAA-407 / DSM 14655 / LMG 21543 / TTB310</strain>
    </source>
</reference>
<accession>F5Y225</accession>
<dbReference type="Pfam" id="PF05016">
    <property type="entry name" value="ParE_toxin"/>
    <property type="match status" value="1"/>
</dbReference>
<dbReference type="OrthoDB" id="121597at2"/>
<dbReference type="KEGG" id="rta:Rta_36770"/>
<name>F5Y225_RAMTT</name>
<protein>
    <recommendedName>
        <fullName evidence="4">Plasmid stabilization protein</fullName>
    </recommendedName>
</protein>
<proteinExistence type="predicted"/>
<dbReference type="eggNOG" id="COG3668">
    <property type="taxonomic scope" value="Bacteria"/>
</dbReference>
<evidence type="ECO:0000313" key="3">
    <source>
        <dbReference type="Proteomes" id="UP000008385"/>
    </source>
</evidence>
<dbReference type="Proteomes" id="UP000008385">
    <property type="component" value="Chromosome"/>
</dbReference>
<evidence type="ECO:0000313" key="2">
    <source>
        <dbReference type="EMBL" id="AEG94793.1"/>
    </source>
</evidence>
<dbReference type="InterPro" id="IPR007712">
    <property type="entry name" value="RelE/ParE_toxin"/>
</dbReference>